<dbReference type="HOGENOM" id="CLU_3432010_0_0_1"/>
<protein>
    <submittedName>
        <fullName evidence="1">Uncharacterized protein</fullName>
    </submittedName>
</protein>
<dbReference type="InParanoid" id="C8VBP9"/>
<evidence type="ECO:0000313" key="2">
    <source>
        <dbReference type="Proteomes" id="UP000000560"/>
    </source>
</evidence>
<evidence type="ECO:0000313" key="1">
    <source>
        <dbReference type="EMBL" id="CBF79636.1"/>
    </source>
</evidence>
<proteinExistence type="predicted"/>
<name>C8VBP9_EMENI</name>
<gene>
    <name evidence="1" type="ORF">ANIA_11569</name>
</gene>
<dbReference type="Proteomes" id="UP000000560">
    <property type="component" value="Chromosome IV"/>
</dbReference>
<dbReference type="EMBL" id="BN001304">
    <property type="protein sequence ID" value="CBF79636.1"/>
    <property type="molecule type" value="Genomic_DNA"/>
</dbReference>
<reference evidence="2" key="2">
    <citation type="journal article" date="2009" name="Fungal Genet. Biol.">
        <title>The 2008 update of the Aspergillus nidulans genome annotation: a community effort.</title>
        <authorList>
            <person name="Wortman J.R."/>
            <person name="Gilsenan J.M."/>
            <person name="Joardar V."/>
            <person name="Deegan J."/>
            <person name="Clutterbuck J."/>
            <person name="Andersen M.R."/>
            <person name="Archer D."/>
            <person name="Bencina M."/>
            <person name="Braus G."/>
            <person name="Coutinho P."/>
            <person name="von Dohren H."/>
            <person name="Doonan J."/>
            <person name="Driessen A.J."/>
            <person name="Durek P."/>
            <person name="Espeso E."/>
            <person name="Fekete E."/>
            <person name="Flipphi M."/>
            <person name="Estrada C.G."/>
            <person name="Geysens S."/>
            <person name="Goldman G."/>
            <person name="de Groot P.W."/>
            <person name="Hansen K."/>
            <person name="Harris S.D."/>
            <person name="Heinekamp T."/>
            <person name="Helmstaedt K."/>
            <person name="Henrissat B."/>
            <person name="Hofmann G."/>
            <person name="Homan T."/>
            <person name="Horio T."/>
            <person name="Horiuchi H."/>
            <person name="James S."/>
            <person name="Jones M."/>
            <person name="Karaffa L."/>
            <person name="Karanyi Z."/>
            <person name="Kato M."/>
            <person name="Keller N."/>
            <person name="Kelly D.E."/>
            <person name="Kiel J.A."/>
            <person name="Kim J.M."/>
            <person name="van der Klei I.J."/>
            <person name="Klis F.M."/>
            <person name="Kovalchuk A."/>
            <person name="Krasevec N."/>
            <person name="Kubicek C.P."/>
            <person name="Liu B."/>
            <person name="Maccabe A."/>
            <person name="Meyer V."/>
            <person name="Mirabito P."/>
            <person name="Miskei M."/>
            <person name="Mos M."/>
            <person name="Mullins J."/>
            <person name="Nelson D.R."/>
            <person name="Nielsen J."/>
            <person name="Oakley B.R."/>
            <person name="Osmani S.A."/>
            <person name="Pakula T."/>
            <person name="Paszewski A."/>
            <person name="Paulsen I."/>
            <person name="Pilsyk S."/>
            <person name="Pocsi I."/>
            <person name="Punt P.J."/>
            <person name="Ram A.F."/>
            <person name="Ren Q."/>
            <person name="Robellet X."/>
            <person name="Robson G."/>
            <person name="Seiboth B."/>
            <person name="van Solingen P."/>
            <person name="Specht T."/>
            <person name="Sun J."/>
            <person name="Taheri-Talesh N."/>
            <person name="Takeshita N."/>
            <person name="Ussery D."/>
            <person name="vanKuyk P.A."/>
            <person name="Visser H."/>
            <person name="van de Vondervoort P.J."/>
            <person name="de Vries R.P."/>
            <person name="Walton J."/>
            <person name="Xiang X."/>
            <person name="Xiong Y."/>
            <person name="Zeng A.P."/>
            <person name="Brandt B.W."/>
            <person name="Cornell M.J."/>
            <person name="van den Hondel C.A."/>
            <person name="Visser J."/>
            <person name="Oliver S.G."/>
            <person name="Turner G."/>
        </authorList>
    </citation>
    <scope>GENOME REANNOTATION</scope>
    <source>
        <strain evidence="2">FGSC A4 / ATCC 38163 / CBS 112.46 / NRRL 194 / M139</strain>
    </source>
</reference>
<reference evidence="2" key="1">
    <citation type="journal article" date="2005" name="Nature">
        <title>Sequencing of Aspergillus nidulans and comparative analysis with A. fumigatus and A. oryzae.</title>
        <authorList>
            <person name="Galagan J.E."/>
            <person name="Calvo S.E."/>
            <person name="Cuomo C."/>
            <person name="Ma L.J."/>
            <person name="Wortman J.R."/>
            <person name="Batzoglou S."/>
            <person name="Lee S.I."/>
            <person name="Basturkmen M."/>
            <person name="Spevak C.C."/>
            <person name="Clutterbuck J."/>
            <person name="Kapitonov V."/>
            <person name="Jurka J."/>
            <person name="Scazzocchio C."/>
            <person name="Farman M."/>
            <person name="Butler J."/>
            <person name="Purcell S."/>
            <person name="Harris S."/>
            <person name="Braus G.H."/>
            <person name="Draht O."/>
            <person name="Busch S."/>
            <person name="D'Enfert C."/>
            <person name="Bouchier C."/>
            <person name="Goldman G.H."/>
            <person name="Bell-Pedersen D."/>
            <person name="Griffiths-Jones S."/>
            <person name="Doonan J.H."/>
            <person name="Yu J."/>
            <person name="Vienken K."/>
            <person name="Pain A."/>
            <person name="Freitag M."/>
            <person name="Selker E.U."/>
            <person name="Archer D.B."/>
            <person name="Penalva M.A."/>
            <person name="Oakley B.R."/>
            <person name="Momany M."/>
            <person name="Tanaka T."/>
            <person name="Kumagai T."/>
            <person name="Asai K."/>
            <person name="Machida M."/>
            <person name="Nierman W.C."/>
            <person name="Denning D.W."/>
            <person name="Caddick M."/>
            <person name="Hynes M."/>
            <person name="Paoletti M."/>
            <person name="Fischer R."/>
            <person name="Miller B."/>
            <person name="Dyer P."/>
            <person name="Sachs M.S."/>
            <person name="Osmani S.A."/>
            <person name="Birren B.W."/>
        </authorList>
    </citation>
    <scope>NUCLEOTIDE SEQUENCE [LARGE SCALE GENOMIC DNA]</scope>
    <source>
        <strain evidence="2">FGSC A4 / ATCC 38163 / CBS 112.46 / NRRL 194 / M139</strain>
    </source>
</reference>
<accession>C8VBP9</accession>
<organism evidence="1 2">
    <name type="scientific">Emericella nidulans (strain FGSC A4 / ATCC 38163 / CBS 112.46 / NRRL 194 / M139)</name>
    <name type="common">Aspergillus nidulans</name>
    <dbReference type="NCBI Taxonomy" id="227321"/>
    <lineage>
        <taxon>Eukaryota</taxon>
        <taxon>Fungi</taxon>
        <taxon>Dikarya</taxon>
        <taxon>Ascomycota</taxon>
        <taxon>Pezizomycotina</taxon>
        <taxon>Eurotiomycetes</taxon>
        <taxon>Eurotiomycetidae</taxon>
        <taxon>Eurotiales</taxon>
        <taxon>Aspergillaceae</taxon>
        <taxon>Aspergillus</taxon>
        <taxon>Aspergillus subgen. Nidulantes</taxon>
    </lineage>
</organism>
<keyword evidence="2" id="KW-1185">Reference proteome</keyword>
<dbReference type="AlphaFoldDB" id="C8VBP9"/>
<sequence>MASGTISRWTSPKAAAV</sequence>